<dbReference type="GO" id="GO:0032259">
    <property type="term" value="P:methylation"/>
    <property type="evidence" value="ECO:0007669"/>
    <property type="project" value="UniProtKB-KW"/>
</dbReference>
<evidence type="ECO:0000313" key="2">
    <source>
        <dbReference type="Proteomes" id="UP000068167"/>
    </source>
</evidence>
<dbReference type="KEGG" id="mpk:VL20_5995"/>
<accession>A0A0K1S9R5</accession>
<dbReference type="RefSeq" id="WP_004162582.1">
    <property type="nucleotide sequence ID" value="NZ_CP011339.1"/>
</dbReference>
<gene>
    <name evidence="1" type="ORF">VL20_5995</name>
</gene>
<dbReference type="GO" id="GO:0008168">
    <property type="term" value="F:methyltransferase activity"/>
    <property type="evidence" value="ECO:0007669"/>
    <property type="project" value="UniProtKB-KW"/>
</dbReference>
<reference evidence="1 2" key="1">
    <citation type="journal article" date="2016" name="Stand. Genomic Sci.">
        <title>Complete genome sequence and genomic characterization of Microcystis panniformis FACHB 1757 by third-generation sequencing.</title>
        <authorList>
            <person name="Zhang J.Y."/>
            <person name="Guan R."/>
            <person name="Zhang H.J."/>
            <person name="Li H."/>
            <person name="Xiao P."/>
            <person name="Yu G.L."/>
            <person name="Du L."/>
            <person name="Cao D.M."/>
            <person name="Zhu B.C."/>
            <person name="Li R.H."/>
            <person name="Lu Z.H."/>
        </authorList>
    </citation>
    <scope>NUCLEOTIDE SEQUENCE [LARGE SCALE GENOMIC DNA]</scope>
    <source>
        <strain evidence="1 2">FACHB-1757</strain>
    </source>
</reference>
<proteinExistence type="predicted"/>
<dbReference type="InterPro" id="IPR029063">
    <property type="entry name" value="SAM-dependent_MTases_sf"/>
</dbReference>
<organism evidence="1 2">
    <name type="scientific">Microcystis panniformis FACHB-1757</name>
    <dbReference type="NCBI Taxonomy" id="1638788"/>
    <lineage>
        <taxon>Bacteria</taxon>
        <taxon>Bacillati</taxon>
        <taxon>Cyanobacteriota</taxon>
        <taxon>Cyanophyceae</taxon>
        <taxon>Oscillatoriophycideae</taxon>
        <taxon>Chroococcales</taxon>
        <taxon>Microcystaceae</taxon>
        <taxon>Microcystis</taxon>
    </lineage>
</organism>
<dbReference type="EMBL" id="CP011339">
    <property type="protein sequence ID" value="AKV70773.1"/>
    <property type="molecule type" value="Genomic_DNA"/>
</dbReference>
<dbReference type="Gene3D" id="3.40.50.150">
    <property type="entry name" value="Vaccinia Virus protein VP39"/>
    <property type="match status" value="1"/>
</dbReference>
<dbReference type="SUPFAM" id="SSF53335">
    <property type="entry name" value="S-adenosyl-L-methionine-dependent methyltransferases"/>
    <property type="match status" value="1"/>
</dbReference>
<keyword evidence="2" id="KW-1185">Reference proteome</keyword>
<sequence length="229" mass="26774">MLDEQVTRQMEYLKRLYESRFNPQERKAKLALWKVLVDNFLQNHVTVNDTVLDIGGGYCEFINQIRSKNKYLIDLNPDAKVFANPDVTVLNLNILSINEQQKLDIRFDKIFISNFFEHLNSAEELIEVLGFCYDILTPGGSLLVIQPNFKYSYKEYYDFIDHKLPITHLSLKELLETIGFRIDTLIPRFLPFSTKGRPASPTLLKIYLKFPIFWNFLGGQLFVKATKPR</sequence>
<dbReference type="Proteomes" id="UP000068167">
    <property type="component" value="Chromosome"/>
</dbReference>
<protein>
    <submittedName>
        <fullName evidence="1">Methyltransferase type 11</fullName>
    </submittedName>
</protein>
<dbReference type="AlphaFoldDB" id="A0A0K1S9R5"/>
<keyword evidence="1" id="KW-0808">Transferase</keyword>
<name>A0A0K1S9R5_9CHRO</name>
<dbReference type="PATRIC" id="fig|1638788.3.peg.6034"/>
<keyword evidence="1" id="KW-0489">Methyltransferase</keyword>
<evidence type="ECO:0000313" key="1">
    <source>
        <dbReference type="EMBL" id="AKV70773.1"/>
    </source>
</evidence>